<accession>A0ABR8VII1</accession>
<reference evidence="1 2" key="1">
    <citation type="submission" date="2020-08" db="EMBL/GenBank/DDBJ databases">
        <title>A Genomic Blueprint of the Chicken Gut Microbiome.</title>
        <authorList>
            <person name="Gilroy R."/>
            <person name="Ravi A."/>
            <person name="Getino M."/>
            <person name="Pursley I."/>
            <person name="Horton D.L."/>
            <person name="Alikhan N.-F."/>
            <person name="Baker D."/>
            <person name="Gharbi K."/>
            <person name="Hall N."/>
            <person name="Watson M."/>
            <person name="Adriaenssens E.M."/>
            <person name="Foster-Nyarko E."/>
            <person name="Jarju S."/>
            <person name="Secka A."/>
            <person name="Antonio M."/>
            <person name="Oren A."/>
            <person name="Chaudhuri R."/>
            <person name="La Ragione R.M."/>
            <person name="Hildebrand F."/>
            <person name="Pallen M.J."/>
        </authorList>
    </citation>
    <scope>NUCLEOTIDE SEQUENCE [LARGE SCALE GENOMIC DNA]</scope>
    <source>
        <strain evidence="1 2">Sa1BUA2</strain>
    </source>
</reference>
<keyword evidence="2" id="KW-1185">Reference proteome</keyword>
<proteinExistence type="predicted"/>
<evidence type="ECO:0000313" key="2">
    <source>
        <dbReference type="Proteomes" id="UP000648182"/>
    </source>
</evidence>
<name>A0ABR8VII1_9BACI</name>
<dbReference type="EMBL" id="JACSPV010000007">
    <property type="protein sequence ID" value="MBD8004565.1"/>
    <property type="molecule type" value="Genomic_DNA"/>
</dbReference>
<dbReference type="Proteomes" id="UP000648182">
    <property type="component" value="Unassembled WGS sequence"/>
</dbReference>
<evidence type="ECO:0008006" key="3">
    <source>
        <dbReference type="Google" id="ProtNLM"/>
    </source>
</evidence>
<sequence length="77" mass="8770">MPTITKQKYEVFAFIKLPISIEVEAQNKREALTTGKMQLDDMAAIEQIQLSIQQTDGNLINPTVHDFDVEVVKVHEE</sequence>
<evidence type="ECO:0000313" key="1">
    <source>
        <dbReference type="EMBL" id="MBD8004565.1"/>
    </source>
</evidence>
<protein>
    <recommendedName>
        <fullName evidence="3">DUF2922 domain-containing protein</fullName>
    </recommendedName>
</protein>
<comment type="caution">
    <text evidence="1">The sequence shown here is derived from an EMBL/GenBank/DDBJ whole genome shotgun (WGS) entry which is preliminary data.</text>
</comment>
<organism evidence="1 2">
    <name type="scientific">Bacillus norwichensis</name>
    <dbReference type="NCBI Taxonomy" id="2762217"/>
    <lineage>
        <taxon>Bacteria</taxon>
        <taxon>Bacillati</taxon>
        <taxon>Bacillota</taxon>
        <taxon>Bacilli</taxon>
        <taxon>Bacillales</taxon>
        <taxon>Bacillaceae</taxon>
        <taxon>Bacillus</taxon>
    </lineage>
</organism>
<gene>
    <name evidence="1" type="ORF">H9631_05670</name>
</gene>
<dbReference type="RefSeq" id="WP_191810808.1">
    <property type="nucleotide sequence ID" value="NZ_JACSPV010000007.1"/>
</dbReference>